<keyword evidence="11" id="KW-1185">Reference proteome</keyword>
<evidence type="ECO:0000259" key="9">
    <source>
        <dbReference type="PROSITE" id="PS50011"/>
    </source>
</evidence>
<keyword evidence="5 7" id="KW-0067">ATP-binding</keyword>
<dbReference type="PROSITE" id="PS50011">
    <property type="entry name" value="PROTEIN_KINASE_DOM"/>
    <property type="match status" value="1"/>
</dbReference>
<dbReference type="AlphaFoldDB" id="A0AAN6P3V4"/>
<keyword evidence="2" id="KW-0808">Transferase</keyword>
<evidence type="ECO:0000256" key="2">
    <source>
        <dbReference type="ARBA" id="ARBA00022679"/>
    </source>
</evidence>
<feature type="active site" description="Proton acceptor" evidence="6">
    <location>
        <position position="8"/>
    </location>
</feature>
<dbReference type="Proteomes" id="UP001303115">
    <property type="component" value="Unassembled WGS sequence"/>
</dbReference>
<protein>
    <submittedName>
        <fullName evidence="10">Kinase-like domain-containing protein</fullName>
    </submittedName>
</protein>
<feature type="non-terminal residue" evidence="10">
    <location>
        <position position="1"/>
    </location>
</feature>
<dbReference type="InterPro" id="IPR011009">
    <property type="entry name" value="Kinase-like_dom_sf"/>
</dbReference>
<dbReference type="InterPro" id="IPR008271">
    <property type="entry name" value="Ser/Thr_kinase_AS"/>
</dbReference>
<gene>
    <name evidence="10" type="ORF">C8A01DRAFT_21492</name>
</gene>
<evidence type="ECO:0000313" key="11">
    <source>
        <dbReference type="Proteomes" id="UP001303115"/>
    </source>
</evidence>
<feature type="binding site" evidence="7">
    <location>
        <position position="30"/>
    </location>
    <ligand>
        <name>ATP</name>
        <dbReference type="ChEBI" id="CHEBI:30616"/>
    </ligand>
</feature>
<feature type="domain" description="Protein kinase" evidence="9">
    <location>
        <begin position="1"/>
        <end position="76"/>
    </location>
</feature>
<comment type="caution">
    <text evidence="10">The sequence shown here is derived from an EMBL/GenBank/DDBJ whole genome shotgun (WGS) entry which is preliminary data.</text>
</comment>
<dbReference type="SUPFAM" id="SSF56112">
    <property type="entry name" value="Protein kinase-like (PK-like)"/>
    <property type="match status" value="1"/>
</dbReference>
<evidence type="ECO:0000256" key="5">
    <source>
        <dbReference type="ARBA" id="ARBA00022840"/>
    </source>
</evidence>
<evidence type="ECO:0000256" key="1">
    <source>
        <dbReference type="ARBA" id="ARBA00022527"/>
    </source>
</evidence>
<dbReference type="GO" id="GO:0005524">
    <property type="term" value="F:ATP binding"/>
    <property type="evidence" value="ECO:0007669"/>
    <property type="project" value="UniProtKB-KW"/>
</dbReference>
<reference evidence="11" key="1">
    <citation type="journal article" date="2023" name="Mol. Phylogenet. Evol.">
        <title>Genome-scale phylogeny and comparative genomics of the fungal order Sordariales.</title>
        <authorList>
            <person name="Hensen N."/>
            <person name="Bonometti L."/>
            <person name="Westerberg I."/>
            <person name="Brannstrom I.O."/>
            <person name="Guillou S."/>
            <person name="Cros-Aarteil S."/>
            <person name="Calhoun S."/>
            <person name="Haridas S."/>
            <person name="Kuo A."/>
            <person name="Mondo S."/>
            <person name="Pangilinan J."/>
            <person name="Riley R."/>
            <person name="LaButti K."/>
            <person name="Andreopoulos B."/>
            <person name="Lipzen A."/>
            <person name="Chen C."/>
            <person name="Yan M."/>
            <person name="Daum C."/>
            <person name="Ng V."/>
            <person name="Clum A."/>
            <person name="Steindorff A."/>
            <person name="Ohm R.A."/>
            <person name="Martin F."/>
            <person name="Silar P."/>
            <person name="Natvig D.O."/>
            <person name="Lalanne C."/>
            <person name="Gautier V."/>
            <person name="Ament-Velasquez S.L."/>
            <person name="Kruys A."/>
            <person name="Hutchinson M.I."/>
            <person name="Powell A.J."/>
            <person name="Barry K."/>
            <person name="Miller A.N."/>
            <person name="Grigoriev I.V."/>
            <person name="Debuchy R."/>
            <person name="Gladieux P."/>
            <person name="Hiltunen Thoren M."/>
            <person name="Johannesson H."/>
        </authorList>
    </citation>
    <scope>NUCLEOTIDE SEQUENCE [LARGE SCALE GENOMIC DNA]</scope>
    <source>
        <strain evidence="11">CBS 284.82</strain>
    </source>
</reference>
<dbReference type="GO" id="GO:0004674">
    <property type="term" value="F:protein serine/threonine kinase activity"/>
    <property type="evidence" value="ECO:0007669"/>
    <property type="project" value="UniProtKB-KW"/>
</dbReference>
<organism evidence="10 11">
    <name type="scientific">Parachaetomium inaequale</name>
    <dbReference type="NCBI Taxonomy" id="2588326"/>
    <lineage>
        <taxon>Eukaryota</taxon>
        <taxon>Fungi</taxon>
        <taxon>Dikarya</taxon>
        <taxon>Ascomycota</taxon>
        <taxon>Pezizomycotina</taxon>
        <taxon>Sordariomycetes</taxon>
        <taxon>Sordariomycetidae</taxon>
        <taxon>Sordariales</taxon>
        <taxon>Chaetomiaceae</taxon>
        <taxon>Parachaetomium</taxon>
    </lineage>
</organism>
<dbReference type="InterPro" id="IPR030616">
    <property type="entry name" value="Aur-like"/>
</dbReference>
<sequence length="76" mass="8797">EPPIVHWDIKPSNILVQHRHSDDIHVKLGDFGLSREGPDPTTICGSWRYLAPEVYNEKDRKVAHYDKRSYTLAVDI</sequence>
<keyword evidence="4 10" id="KW-0418">Kinase</keyword>
<evidence type="ECO:0000256" key="8">
    <source>
        <dbReference type="PIRSR" id="PIRSR630616-3"/>
    </source>
</evidence>
<evidence type="ECO:0000256" key="3">
    <source>
        <dbReference type="ARBA" id="ARBA00022741"/>
    </source>
</evidence>
<evidence type="ECO:0000256" key="4">
    <source>
        <dbReference type="ARBA" id="ARBA00022777"/>
    </source>
</evidence>
<name>A0AAN6P3V4_9PEZI</name>
<dbReference type="PROSITE" id="PS00108">
    <property type="entry name" value="PROTEIN_KINASE_ST"/>
    <property type="match status" value="1"/>
</dbReference>
<dbReference type="Gene3D" id="1.10.510.10">
    <property type="entry name" value="Transferase(Phosphotransferase) domain 1"/>
    <property type="match status" value="1"/>
</dbReference>
<feature type="cross-link" description="Glycyl lysine isopeptide (Lys-Gly) (interchain with G-Cter in SUMO2)" evidence="8">
    <location>
        <position position="10"/>
    </location>
</feature>
<dbReference type="EMBL" id="MU854920">
    <property type="protein sequence ID" value="KAK4031263.1"/>
    <property type="molecule type" value="Genomic_DNA"/>
</dbReference>
<keyword evidence="1" id="KW-0723">Serine/threonine-protein kinase</keyword>
<evidence type="ECO:0000313" key="10">
    <source>
        <dbReference type="EMBL" id="KAK4031263.1"/>
    </source>
</evidence>
<dbReference type="PANTHER" id="PTHR24350">
    <property type="entry name" value="SERINE/THREONINE-PROTEIN KINASE IAL-RELATED"/>
    <property type="match status" value="1"/>
</dbReference>
<evidence type="ECO:0000256" key="6">
    <source>
        <dbReference type="PIRSR" id="PIRSR630616-1"/>
    </source>
</evidence>
<dbReference type="InterPro" id="IPR000719">
    <property type="entry name" value="Prot_kinase_dom"/>
</dbReference>
<evidence type="ECO:0000256" key="7">
    <source>
        <dbReference type="PIRSR" id="PIRSR630616-2"/>
    </source>
</evidence>
<dbReference type="Pfam" id="PF00069">
    <property type="entry name" value="Pkinase"/>
    <property type="match status" value="1"/>
</dbReference>
<accession>A0AAN6P3V4</accession>
<keyword evidence="3 7" id="KW-0547">Nucleotide-binding</keyword>
<proteinExistence type="predicted"/>